<keyword evidence="3" id="KW-1185">Reference proteome</keyword>
<name>A0A225DJM7_9BACT</name>
<dbReference type="RefSeq" id="WP_088259353.1">
    <property type="nucleotide sequence ID" value="NZ_NIDE01000017.1"/>
</dbReference>
<gene>
    <name evidence="2" type="ORF">FRUB_08900</name>
</gene>
<reference evidence="3" key="1">
    <citation type="submission" date="2017-06" db="EMBL/GenBank/DDBJ databases">
        <title>Genome analysis of Fimbriiglobus ruber SP5, the first member of the order Planctomycetales with confirmed chitinolytic capability.</title>
        <authorList>
            <person name="Ravin N.V."/>
            <person name="Rakitin A.L."/>
            <person name="Ivanova A.A."/>
            <person name="Beletsky A.V."/>
            <person name="Kulichevskaya I.S."/>
            <person name="Mardanov A.V."/>
            <person name="Dedysh S.N."/>
        </authorList>
    </citation>
    <scope>NUCLEOTIDE SEQUENCE [LARGE SCALE GENOMIC DNA]</scope>
    <source>
        <strain evidence="3">SP5</strain>
    </source>
</reference>
<dbReference type="EMBL" id="NIDE01000017">
    <property type="protein sequence ID" value="OWK36337.1"/>
    <property type="molecule type" value="Genomic_DNA"/>
</dbReference>
<dbReference type="AlphaFoldDB" id="A0A225DJM7"/>
<evidence type="ECO:0000313" key="3">
    <source>
        <dbReference type="Proteomes" id="UP000214646"/>
    </source>
</evidence>
<comment type="caution">
    <text evidence="2">The sequence shown here is derived from an EMBL/GenBank/DDBJ whole genome shotgun (WGS) entry which is preliminary data.</text>
</comment>
<organism evidence="2 3">
    <name type="scientific">Fimbriiglobus ruber</name>
    <dbReference type="NCBI Taxonomy" id="1908690"/>
    <lineage>
        <taxon>Bacteria</taxon>
        <taxon>Pseudomonadati</taxon>
        <taxon>Planctomycetota</taxon>
        <taxon>Planctomycetia</taxon>
        <taxon>Gemmatales</taxon>
        <taxon>Gemmataceae</taxon>
        <taxon>Fimbriiglobus</taxon>
    </lineage>
</organism>
<protein>
    <submittedName>
        <fullName evidence="2">Uncharacterized protein</fullName>
    </submittedName>
</protein>
<dbReference type="Proteomes" id="UP000214646">
    <property type="component" value="Unassembled WGS sequence"/>
</dbReference>
<evidence type="ECO:0000256" key="1">
    <source>
        <dbReference type="SAM" id="SignalP"/>
    </source>
</evidence>
<proteinExistence type="predicted"/>
<accession>A0A225DJM7</accession>
<evidence type="ECO:0000313" key="2">
    <source>
        <dbReference type="EMBL" id="OWK36337.1"/>
    </source>
</evidence>
<feature type="chain" id="PRO_5012781902" evidence="1">
    <location>
        <begin position="22"/>
        <end position="151"/>
    </location>
</feature>
<keyword evidence="1" id="KW-0732">Signal</keyword>
<feature type="signal peptide" evidence="1">
    <location>
        <begin position="1"/>
        <end position="21"/>
    </location>
</feature>
<sequence length="151" mass="16711">MWKIVLTSVSGLFALASAAPATVPVVPAAAAQQQQNHHHHMSHLARALHDTLAAEKVVQGGQKQAADAAIRKAIRQLEDAIRMHHHHYTNYANVGGAYYQHHHRHHTHLQNALHDLRAAHHQVNHGNVSKAEKDLSKAATQIRDAMNSYTK</sequence>